<feature type="compositionally biased region" description="Basic and acidic residues" evidence="2">
    <location>
        <begin position="190"/>
        <end position="207"/>
    </location>
</feature>
<feature type="region of interest" description="Disordered" evidence="2">
    <location>
        <begin position="172"/>
        <end position="227"/>
    </location>
</feature>
<evidence type="ECO:0000313" key="5">
    <source>
        <dbReference type="Proteomes" id="UP000822688"/>
    </source>
</evidence>
<proteinExistence type="predicted"/>
<feature type="compositionally biased region" description="Basic and acidic residues" evidence="2">
    <location>
        <begin position="291"/>
        <end position="300"/>
    </location>
</feature>
<name>A0A8T0IV75_CERPU</name>
<feature type="DNA-binding region" description="HMG box" evidence="1">
    <location>
        <begin position="223"/>
        <end position="292"/>
    </location>
</feature>
<dbReference type="AlphaFoldDB" id="A0A8T0IV75"/>
<evidence type="ECO:0000259" key="3">
    <source>
        <dbReference type="PROSITE" id="PS50118"/>
    </source>
</evidence>
<dbReference type="InterPro" id="IPR009071">
    <property type="entry name" value="HMG_box_dom"/>
</dbReference>
<dbReference type="GO" id="GO:0005634">
    <property type="term" value="C:nucleus"/>
    <property type="evidence" value="ECO:0007669"/>
    <property type="project" value="UniProtKB-UniRule"/>
</dbReference>
<keyword evidence="5" id="KW-1185">Reference proteome</keyword>
<keyword evidence="1" id="KW-0238">DNA-binding</keyword>
<feature type="domain" description="HMG box" evidence="3">
    <location>
        <begin position="223"/>
        <end position="292"/>
    </location>
</feature>
<dbReference type="GO" id="GO:0003677">
    <property type="term" value="F:DNA binding"/>
    <property type="evidence" value="ECO:0007669"/>
    <property type="project" value="UniProtKB-UniRule"/>
</dbReference>
<accession>A0A8T0IV75</accession>
<evidence type="ECO:0000313" key="4">
    <source>
        <dbReference type="EMBL" id="KAG0586591.1"/>
    </source>
</evidence>
<dbReference type="SUPFAM" id="SSF47095">
    <property type="entry name" value="HMG-box"/>
    <property type="match status" value="1"/>
</dbReference>
<evidence type="ECO:0000256" key="1">
    <source>
        <dbReference type="PROSITE-ProRule" id="PRU00267"/>
    </source>
</evidence>
<sequence length="319" mass="35003">MSGAHVWEGRLWAGSPSRPAQLCQRGFPRPRLDEFEAERVSKVRALPPVSPCFGPQSLLSSLTCLSSCWFSLPLSLSCAVPIFAFFVLETLKEASLVIRVVKMAKAAAITQANPQNALKRVSVDPSDLKRSASGSGFTRCGKCDTDIAVARVESHDCEQERKTKALISKMTKQAVKKNDDSAKMAKHAVKKGDDSTKGTKRKTDPKAAVKKTKKAKGKDPNAPKRPASGFFVFMETFRKEYKDANPNAKGVAVVGKAGGEKWKQMSEEEKAVYNKEAESRKATYDQAMIDYKNKDSKDDGEVSEDAAEDDDEEADVEDE</sequence>
<protein>
    <recommendedName>
        <fullName evidence="3">HMG box domain-containing protein</fullName>
    </recommendedName>
</protein>
<dbReference type="PROSITE" id="PS50118">
    <property type="entry name" value="HMG_BOX_2"/>
    <property type="match status" value="1"/>
</dbReference>
<comment type="caution">
    <text evidence="4">The sequence shown here is derived from an EMBL/GenBank/DDBJ whole genome shotgun (WGS) entry which is preliminary data.</text>
</comment>
<dbReference type="SMART" id="SM00398">
    <property type="entry name" value="HMG"/>
    <property type="match status" value="1"/>
</dbReference>
<dbReference type="Pfam" id="PF00505">
    <property type="entry name" value="HMG_box"/>
    <property type="match status" value="1"/>
</dbReference>
<dbReference type="PANTHER" id="PTHR47658">
    <property type="entry name" value="HIGH MOBILITY GROUP B PROTEIN 12-RELATED"/>
    <property type="match status" value="1"/>
</dbReference>
<organism evidence="4 5">
    <name type="scientific">Ceratodon purpureus</name>
    <name type="common">Fire moss</name>
    <name type="synonym">Dicranum purpureum</name>
    <dbReference type="NCBI Taxonomy" id="3225"/>
    <lineage>
        <taxon>Eukaryota</taxon>
        <taxon>Viridiplantae</taxon>
        <taxon>Streptophyta</taxon>
        <taxon>Embryophyta</taxon>
        <taxon>Bryophyta</taxon>
        <taxon>Bryophytina</taxon>
        <taxon>Bryopsida</taxon>
        <taxon>Dicranidae</taxon>
        <taxon>Pseudoditrichales</taxon>
        <taxon>Ditrichaceae</taxon>
        <taxon>Ceratodon</taxon>
    </lineage>
</organism>
<dbReference type="CDD" id="cd22005">
    <property type="entry name" value="HMG-box_AtHMGB1-like"/>
    <property type="match status" value="1"/>
</dbReference>
<dbReference type="EMBL" id="CM026422">
    <property type="protein sequence ID" value="KAG0586591.1"/>
    <property type="molecule type" value="Genomic_DNA"/>
</dbReference>
<dbReference type="Gene3D" id="1.10.30.10">
    <property type="entry name" value="High mobility group box domain"/>
    <property type="match status" value="1"/>
</dbReference>
<evidence type="ECO:0000256" key="2">
    <source>
        <dbReference type="SAM" id="MobiDB-lite"/>
    </source>
</evidence>
<gene>
    <name evidence="4" type="ORF">KC19_2G102300</name>
</gene>
<reference evidence="4" key="1">
    <citation type="submission" date="2020-06" db="EMBL/GenBank/DDBJ databases">
        <title>WGS assembly of Ceratodon purpureus strain R40.</title>
        <authorList>
            <person name="Carey S.B."/>
            <person name="Jenkins J."/>
            <person name="Shu S."/>
            <person name="Lovell J.T."/>
            <person name="Sreedasyam A."/>
            <person name="Maumus F."/>
            <person name="Tiley G.P."/>
            <person name="Fernandez-Pozo N."/>
            <person name="Barry K."/>
            <person name="Chen C."/>
            <person name="Wang M."/>
            <person name="Lipzen A."/>
            <person name="Daum C."/>
            <person name="Saski C.A."/>
            <person name="Payton A.C."/>
            <person name="Mcbreen J.C."/>
            <person name="Conrad R.E."/>
            <person name="Kollar L.M."/>
            <person name="Olsson S."/>
            <person name="Huttunen S."/>
            <person name="Landis J.B."/>
            <person name="Wickett N.J."/>
            <person name="Johnson M.G."/>
            <person name="Rensing S.A."/>
            <person name="Grimwood J."/>
            <person name="Schmutz J."/>
            <person name="Mcdaniel S.F."/>
        </authorList>
    </citation>
    <scope>NUCLEOTIDE SEQUENCE</scope>
    <source>
        <strain evidence="4">R40</strain>
    </source>
</reference>
<dbReference type="PANTHER" id="PTHR47658:SF1">
    <property type="entry name" value="MEIOSIS INITIATOR PROTEIN"/>
    <property type="match status" value="1"/>
</dbReference>
<feature type="compositionally biased region" description="Basic and acidic residues" evidence="2">
    <location>
        <begin position="258"/>
        <end position="283"/>
    </location>
</feature>
<keyword evidence="1" id="KW-0539">Nucleus</keyword>
<dbReference type="InterPro" id="IPR036910">
    <property type="entry name" value="HMG_box_dom_sf"/>
</dbReference>
<feature type="region of interest" description="Disordered" evidence="2">
    <location>
        <begin position="257"/>
        <end position="319"/>
    </location>
</feature>
<feature type="compositionally biased region" description="Acidic residues" evidence="2">
    <location>
        <begin position="301"/>
        <end position="319"/>
    </location>
</feature>
<dbReference type="Proteomes" id="UP000822688">
    <property type="component" value="Chromosome 2"/>
</dbReference>